<dbReference type="EMBL" id="JAAGOB010000001">
    <property type="protein sequence ID" value="NED94229.1"/>
    <property type="molecule type" value="Genomic_DNA"/>
</dbReference>
<evidence type="ECO:0000256" key="6">
    <source>
        <dbReference type="SAM" id="MobiDB-lite"/>
    </source>
</evidence>
<name>A0A6N9YH71_9ACTN</name>
<dbReference type="RefSeq" id="WP_163815747.1">
    <property type="nucleotide sequence ID" value="NZ_JAAGOB010000001.1"/>
</dbReference>
<dbReference type="PROSITE" id="PS51257">
    <property type="entry name" value="PROKAR_LIPOPROTEIN"/>
    <property type="match status" value="1"/>
</dbReference>
<feature type="compositionally biased region" description="Low complexity" evidence="6">
    <location>
        <begin position="30"/>
        <end position="43"/>
    </location>
</feature>
<comment type="catalytic activity">
    <reaction evidence="1 5">
        <text>[protein]-peptidylproline (omega=180) = [protein]-peptidylproline (omega=0)</text>
        <dbReference type="Rhea" id="RHEA:16237"/>
        <dbReference type="Rhea" id="RHEA-COMP:10747"/>
        <dbReference type="Rhea" id="RHEA-COMP:10748"/>
        <dbReference type="ChEBI" id="CHEBI:83833"/>
        <dbReference type="ChEBI" id="CHEBI:83834"/>
        <dbReference type="EC" id="5.2.1.8"/>
    </reaction>
</comment>
<feature type="compositionally biased region" description="Acidic residues" evidence="6">
    <location>
        <begin position="53"/>
        <end position="71"/>
    </location>
</feature>
<keyword evidence="4 5" id="KW-0413">Isomerase</keyword>
<feature type="compositionally biased region" description="Acidic residues" evidence="6">
    <location>
        <begin position="105"/>
        <end position="118"/>
    </location>
</feature>
<gene>
    <name evidence="9" type="ORF">G1H11_02785</name>
</gene>
<evidence type="ECO:0000256" key="4">
    <source>
        <dbReference type="ARBA" id="ARBA00023235"/>
    </source>
</evidence>
<dbReference type="Proteomes" id="UP000469185">
    <property type="component" value="Unassembled WGS sequence"/>
</dbReference>
<dbReference type="InterPro" id="IPR046357">
    <property type="entry name" value="PPIase_dom_sf"/>
</dbReference>
<keyword evidence="3 5" id="KW-0697">Rotamase</keyword>
<feature type="region of interest" description="Disordered" evidence="6">
    <location>
        <begin position="87"/>
        <end position="124"/>
    </location>
</feature>
<feature type="chain" id="PRO_5039653500" description="peptidylprolyl isomerase" evidence="7">
    <location>
        <begin position="20"/>
        <end position="344"/>
    </location>
</feature>
<proteinExistence type="predicted"/>
<reference evidence="9 10" key="1">
    <citation type="submission" date="2020-02" db="EMBL/GenBank/DDBJ databases">
        <authorList>
            <person name="Li X.-J."/>
            <person name="Feng X.-M."/>
        </authorList>
    </citation>
    <scope>NUCLEOTIDE SEQUENCE [LARGE SCALE GENOMIC DNA]</scope>
    <source>
        <strain evidence="9 10">CGMCC 4.7225</strain>
    </source>
</reference>
<protein>
    <recommendedName>
        <fullName evidence="2 5">peptidylprolyl isomerase</fullName>
        <ecNumber evidence="2 5">5.2.1.8</ecNumber>
    </recommendedName>
</protein>
<dbReference type="EC" id="5.2.1.8" evidence="2 5"/>
<dbReference type="AlphaFoldDB" id="A0A6N9YH71"/>
<evidence type="ECO:0000256" key="7">
    <source>
        <dbReference type="SAM" id="SignalP"/>
    </source>
</evidence>
<evidence type="ECO:0000256" key="3">
    <source>
        <dbReference type="ARBA" id="ARBA00023110"/>
    </source>
</evidence>
<dbReference type="Gene3D" id="3.10.50.40">
    <property type="match status" value="1"/>
</dbReference>
<dbReference type="Pfam" id="PF00254">
    <property type="entry name" value="FKBP_C"/>
    <property type="match status" value="1"/>
</dbReference>
<evidence type="ECO:0000259" key="8">
    <source>
        <dbReference type="PROSITE" id="PS50059"/>
    </source>
</evidence>
<accession>A0A6N9YH71</accession>
<feature type="region of interest" description="Disordered" evidence="6">
    <location>
        <begin position="28"/>
        <end position="72"/>
    </location>
</feature>
<evidence type="ECO:0000313" key="9">
    <source>
        <dbReference type="EMBL" id="NED94229.1"/>
    </source>
</evidence>
<feature type="domain" description="PPIase FKBP-type" evidence="8">
    <location>
        <begin position="77"/>
        <end position="201"/>
    </location>
</feature>
<evidence type="ECO:0000313" key="10">
    <source>
        <dbReference type="Proteomes" id="UP000469185"/>
    </source>
</evidence>
<dbReference type="InterPro" id="IPR001179">
    <property type="entry name" value="PPIase_FKBP_dom"/>
</dbReference>
<evidence type="ECO:0000256" key="1">
    <source>
        <dbReference type="ARBA" id="ARBA00000971"/>
    </source>
</evidence>
<sequence>MRIKRLIIPLLAASGLLLAACGDGDGNGDGTSTSSDGVDVSGSFGEKPTVAIPDDEPSSELEVEVLSEGDGSEVGADDFVIAHYLGQTWEPRDPADIPEQPPAAGDEETEEEETEDGDGPVPYVFDNSYDRGAVSGFSLNRVIEGWKEGLAGQKVGSRVLLSIPPAMGYGVPEGEEAPEGQEPHDLSEDTLVFIVDIVESVAPDAAASGTVVDDLPDGLPSVEGTDSGAPTVEFGDAEAPDESDTTILVRGEGAELADNVVVHLMEVPYDQPDAMQSTWDMGMPEQIPVEGLASLPGWDGVSEELTVGSRILTRISGPDSVPEGSEEGAEERPLVLVVDILATY</sequence>
<dbReference type="GO" id="GO:0003755">
    <property type="term" value="F:peptidyl-prolyl cis-trans isomerase activity"/>
    <property type="evidence" value="ECO:0007669"/>
    <property type="project" value="UniProtKB-KW"/>
</dbReference>
<dbReference type="PROSITE" id="PS50059">
    <property type="entry name" value="FKBP_PPIASE"/>
    <property type="match status" value="1"/>
</dbReference>
<feature type="signal peptide" evidence="7">
    <location>
        <begin position="1"/>
        <end position="19"/>
    </location>
</feature>
<dbReference type="SUPFAM" id="SSF54534">
    <property type="entry name" value="FKBP-like"/>
    <property type="match status" value="1"/>
</dbReference>
<evidence type="ECO:0000256" key="5">
    <source>
        <dbReference type="PROSITE-ProRule" id="PRU00277"/>
    </source>
</evidence>
<organism evidence="9 10">
    <name type="scientific">Phytoactinopolyspora alkaliphila</name>
    <dbReference type="NCBI Taxonomy" id="1783498"/>
    <lineage>
        <taxon>Bacteria</taxon>
        <taxon>Bacillati</taxon>
        <taxon>Actinomycetota</taxon>
        <taxon>Actinomycetes</taxon>
        <taxon>Jiangellales</taxon>
        <taxon>Jiangellaceae</taxon>
        <taxon>Phytoactinopolyspora</taxon>
    </lineage>
</organism>
<evidence type="ECO:0000256" key="2">
    <source>
        <dbReference type="ARBA" id="ARBA00013194"/>
    </source>
</evidence>
<comment type="caution">
    <text evidence="9">The sequence shown here is derived from an EMBL/GenBank/DDBJ whole genome shotgun (WGS) entry which is preliminary data.</text>
</comment>
<keyword evidence="10" id="KW-1185">Reference proteome</keyword>
<feature type="region of interest" description="Disordered" evidence="6">
    <location>
        <begin position="209"/>
        <end position="241"/>
    </location>
</feature>
<keyword evidence="7" id="KW-0732">Signal</keyword>